<proteinExistence type="predicted"/>
<dbReference type="EMBL" id="BAABKC010000037">
    <property type="protein sequence ID" value="GAA5054181.1"/>
    <property type="molecule type" value="Genomic_DNA"/>
</dbReference>
<dbReference type="Gene3D" id="3.40.630.30">
    <property type="match status" value="1"/>
</dbReference>
<dbReference type="InterPro" id="IPR016181">
    <property type="entry name" value="Acyl_CoA_acyltransferase"/>
</dbReference>
<accession>A0ABP9KC55</accession>
<dbReference type="InterPro" id="IPR000182">
    <property type="entry name" value="GNAT_dom"/>
</dbReference>
<dbReference type="Pfam" id="PF13508">
    <property type="entry name" value="Acetyltransf_7"/>
    <property type="match status" value="1"/>
</dbReference>
<sequence>MDIRAVPADALLPYGAALRSVYADAFRPPPWNEDGARADAFAARLASDVRRPGFTAALAFDGPSVVGFATAWTTPTPFPADGCHPEAAVALGRSRTEEWLCGGREIDEIAVRPAVRGAGVGGSLLEAVTAGVSDGRAWLLTSLRSVRTVSFYRHRGWTQATHPSPDGHGAAVFLGPRHPARTLAARSL</sequence>
<name>A0ABP9KC55_9ACTN</name>
<evidence type="ECO:0000313" key="3">
    <source>
        <dbReference type="Proteomes" id="UP001500124"/>
    </source>
</evidence>
<protein>
    <submittedName>
        <fullName evidence="2">GNAT family N-acetyltransferase</fullName>
    </submittedName>
</protein>
<evidence type="ECO:0000313" key="2">
    <source>
        <dbReference type="EMBL" id="GAA5054181.1"/>
    </source>
</evidence>
<dbReference type="Proteomes" id="UP001500124">
    <property type="component" value="Unassembled WGS sequence"/>
</dbReference>
<dbReference type="SUPFAM" id="SSF55729">
    <property type="entry name" value="Acyl-CoA N-acyltransferases (Nat)"/>
    <property type="match status" value="1"/>
</dbReference>
<organism evidence="2 3">
    <name type="scientific">Streptomyces similanensis</name>
    <dbReference type="NCBI Taxonomy" id="1274988"/>
    <lineage>
        <taxon>Bacteria</taxon>
        <taxon>Bacillati</taxon>
        <taxon>Actinomycetota</taxon>
        <taxon>Actinomycetes</taxon>
        <taxon>Kitasatosporales</taxon>
        <taxon>Streptomycetaceae</taxon>
        <taxon>Streptomyces</taxon>
    </lineage>
</organism>
<comment type="caution">
    <text evidence="2">The sequence shown here is derived from an EMBL/GenBank/DDBJ whole genome shotgun (WGS) entry which is preliminary data.</text>
</comment>
<reference evidence="3" key="1">
    <citation type="journal article" date="2019" name="Int. J. Syst. Evol. Microbiol.">
        <title>The Global Catalogue of Microorganisms (GCM) 10K type strain sequencing project: providing services to taxonomists for standard genome sequencing and annotation.</title>
        <authorList>
            <consortium name="The Broad Institute Genomics Platform"/>
            <consortium name="The Broad Institute Genome Sequencing Center for Infectious Disease"/>
            <person name="Wu L."/>
            <person name="Ma J."/>
        </authorList>
    </citation>
    <scope>NUCLEOTIDE SEQUENCE [LARGE SCALE GENOMIC DNA]</scope>
    <source>
        <strain evidence="3">JCM 18410</strain>
    </source>
</reference>
<dbReference type="PROSITE" id="PS51186">
    <property type="entry name" value="GNAT"/>
    <property type="match status" value="1"/>
</dbReference>
<evidence type="ECO:0000259" key="1">
    <source>
        <dbReference type="PROSITE" id="PS51186"/>
    </source>
</evidence>
<gene>
    <name evidence="2" type="ORF">GCM10023336_25190</name>
</gene>
<keyword evidence="3" id="KW-1185">Reference proteome</keyword>
<dbReference type="RefSeq" id="WP_345668394.1">
    <property type="nucleotide sequence ID" value="NZ_BAABKC010000037.1"/>
</dbReference>
<feature type="domain" description="N-acetyltransferase" evidence="1">
    <location>
        <begin position="1"/>
        <end position="179"/>
    </location>
</feature>